<accession>A0A383ETX0</accession>
<dbReference type="AlphaFoldDB" id="A0A383ETX0"/>
<sequence length="53" mass="5950">KSLGRPACIGEPLVTSSRRWEQHGVFRTIGLMWCLRGAYGVGVSPNVLARFYR</sequence>
<dbReference type="EMBL" id="UINC01228820">
    <property type="protein sequence ID" value="SVE60297.1"/>
    <property type="molecule type" value="Genomic_DNA"/>
</dbReference>
<reference evidence="1" key="1">
    <citation type="submission" date="2018-05" db="EMBL/GenBank/DDBJ databases">
        <authorList>
            <person name="Lanie J.A."/>
            <person name="Ng W.-L."/>
            <person name="Kazmierczak K.M."/>
            <person name="Andrzejewski T.M."/>
            <person name="Davidsen T.M."/>
            <person name="Wayne K.J."/>
            <person name="Tettelin H."/>
            <person name="Glass J.I."/>
            <person name="Rusch D."/>
            <person name="Podicherti R."/>
            <person name="Tsui H.-C.T."/>
            <person name="Winkler M.E."/>
        </authorList>
    </citation>
    <scope>NUCLEOTIDE SEQUENCE</scope>
</reference>
<organism evidence="1">
    <name type="scientific">marine metagenome</name>
    <dbReference type="NCBI Taxonomy" id="408172"/>
    <lineage>
        <taxon>unclassified sequences</taxon>
        <taxon>metagenomes</taxon>
        <taxon>ecological metagenomes</taxon>
    </lineage>
</organism>
<name>A0A383ETX0_9ZZZZ</name>
<gene>
    <name evidence="1" type="ORF">METZ01_LOCUS513151</name>
</gene>
<evidence type="ECO:0000313" key="1">
    <source>
        <dbReference type="EMBL" id="SVE60297.1"/>
    </source>
</evidence>
<protein>
    <submittedName>
        <fullName evidence="1">Uncharacterized protein</fullName>
    </submittedName>
</protein>
<feature type="non-terminal residue" evidence="1">
    <location>
        <position position="1"/>
    </location>
</feature>
<proteinExistence type="predicted"/>